<dbReference type="Proteomes" id="UP000299102">
    <property type="component" value="Unassembled WGS sequence"/>
</dbReference>
<reference evidence="2 3" key="1">
    <citation type="journal article" date="2019" name="Commun. Biol.">
        <title>The bagworm genome reveals a unique fibroin gene that provides high tensile strength.</title>
        <authorList>
            <person name="Kono N."/>
            <person name="Nakamura H."/>
            <person name="Ohtoshi R."/>
            <person name="Tomita M."/>
            <person name="Numata K."/>
            <person name="Arakawa K."/>
        </authorList>
    </citation>
    <scope>NUCLEOTIDE SEQUENCE [LARGE SCALE GENOMIC DNA]</scope>
</reference>
<feature type="compositionally biased region" description="Basic and acidic residues" evidence="1">
    <location>
        <begin position="52"/>
        <end position="76"/>
    </location>
</feature>
<accession>A0A4C1U3S6</accession>
<name>A0A4C1U3S6_EUMVA</name>
<evidence type="ECO:0000313" key="3">
    <source>
        <dbReference type="Proteomes" id="UP000299102"/>
    </source>
</evidence>
<organism evidence="2 3">
    <name type="scientific">Eumeta variegata</name>
    <name type="common">Bagworm moth</name>
    <name type="synonym">Eumeta japonica</name>
    <dbReference type="NCBI Taxonomy" id="151549"/>
    <lineage>
        <taxon>Eukaryota</taxon>
        <taxon>Metazoa</taxon>
        <taxon>Ecdysozoa</taxon>
        <taxon>Arthropoda</taxon>
        <taxon>Hexapoda</taxon>
        <taxon>Insecta</taxon>
        <taxon>Pterygota</taxon>
        <taxon>Neoptera</taxon>
        <taxon>Endopterygota</taxon>
        <taxon>Lepidoptera</taxon>
        <taxon>Glossata</taxon>
        <taxon>Ditrysia</taxon>
        <taxon>Tineoidea</taxon>
        <taxon>Psychidae</taxon>
        <taxon>Oiketicinae</taxon>
        <taxon>Eumeta</taxon>
    </lineage>
</organism>
<dbReference type="AlphaFoldDB" id="A0A4C1U3S6"/>
<keyword evidence="3" id="KW-1185">Reference proteome</keyword>
<dbReference type="EMBL" id="BGZK01000125">
    <property type="protein sequence ID" value="GBP21043.1"/>
    <property type="molecule type" value="Genomic_DNA"/>
</dbReference>
<proteinExistence type="predicted"/>
<evidence type="ECO:0000256" key="1">
    <source>
        <dbReference type="SAM" id="MobiDB-lite"/>
    </source>
</evidence>
<protein>
    <submittedName>
        <fullName evidence="2">Uncharacterized protein</fullName>
    </submittedName>
</protein>
<evidence type="ECO:0000313" key="2">
    <source>
        <dbReference type="EMBL" id="GBP21043.1"/>
    </source>
</evidence>
<comment type="caution">
    <text evidence="2">The sequence shown here is derived from an EMBL/GenBank/DDBJ whole genome shotgun (WGS) entry which is preliminary data.</text>
</comment>
<feature type="region of interest" description="Disordered" evidence="1">
    <location>
        <begin position="1"/>
        <end position="76"/>
    </location>
</feature>
<gene>
    <name evidence="2" type="ORF">EVAR_11074_1</name>
</gene>
<sequence length="76" mass="7813">MSNARVVSPAVTAENYPIEVAGGGIYADRPSGQIPPTSITNPAGPRPRTGRRGGDRSSGTHDPAEVAARVTKDRGS</sequence>